<feature type="compositionally biased region" description="Low complexity" evidence="6">
    <location>
        <begin position="520"/>
        <end position="532"/>
    </location>
</feature>
<feature type="region of interest" description="Disordered" evidence="6">
    <location>
        <begin position="370"/>
        <end position="547"/>
    </location>
</feature>
<gene>
    <name evidence="8" type="primary">CBX2</name>
</gene>
<dbReference type="Proteomes" id="UP000694426">
    <property type="component" value="Unplaced"/>
</dbReference>
<feature type="compositionally biased region" description="Gly residues" evidence="6">
    <location>
        <begin position="268"/>
        <end position="277"/>
    </location>
</feature>
<dbReference type="InterPro" id="IPR023779">
    <property type="entry name" value="Chromodomain_CS"/>
</dbReference>
<feature type="region of interest" description="Disordered" evidence="6">
    <location>
        <begin position="707"/>
        <end position="787"/>
    </location>
</feature>
<feature type="region of interest" description="Disordered" evidence="6">
    <location>
        <begin position="564"/>
        <end position="656"/>
    </location>
</feature>
<evidence type="ECO:0000256" key="2">
    <source>
        <dbReference type="ARBA" id="ARBA00022491"/>
    </source>
</evidence>
<dbReference type="AlphaFoldDB" id="A0A8B9C4M9"/>
<dbReference type="FunFam" id="2.40.50.40:FF:000006">
    <property type="entry name" value="Chromobox protein homolog 7"/>
    <property type="match status" value="1"/>
</dbReference>
<evidence type="ECO:0000256" key="5">
    <source>
        <dbReference type="ARBA" id="ARBA00023242"/>
    </source>
</evidence>
<dbReference type="InterPro" id="IPR016197">
    <property type="entry name" value="Chromo-like_dom_sf"/>
</dbReference>
<evidence type="ECO:0000259" key="7">
    <source>
        <dbReference type="PROSITE" id="PS50013"/>
    </source>
</evidence>
<dbReference type="GO" id="GO:0035102">
    <property type="term" value="C:PRC1 complex"/>
    <property type="evidence" value="ECO:0007669"/>
    <property type="project" value="InterPro"/>
</dbReference>
<dbReference type="Pfam" id="PF17218">
    <property type="entry name" value="CBX7_C"/>
    <property type="match status" value="1"/>
</dbReference>
<reference evidence="8" key="2">
    <citation type="submission" date="2025-09" db="UniProtKB">
        <authorList>
            <consortium name="Ensembl"/>
        </authorList>
    </citation>
    <scope>IDENTIFICATION</scope>
</reference>
<evidence type="ECO:0000256" key="3">
    <source>
        <dbReference type="ARBA" id="ARBA00023015"/>
    </source>
</evidence>
<dbReference type="CDD" id="cd18647">
    <property type="entry name" value="CD_Cbx2"/>
    <property type="match status" value="1"/>
</dbReference>
<feature type="compositionally biased region" description="Basic residues" evidence="6">
    <location>
        <begin position="380"/>
        <end position="392"/>
    </location>
</feature>
<keyword evidence="9" id="KW-1185">Reference proteome</keyword>
<feature type="compositionally biased region" description="Basic and acidic residues" evidence="6">
    <location>
        <begin position="723"/>
        <end position="740"/>
    </location>
</feature>
<feature type="compositionally biased region" description="Polar residues" evidence="6">
    <location>
        <begin position="564"/>
        <end position="575"/>
    </location>
</feature>
<evidence type="ECO:0000256" key="4">
    <source>
        <dbReference type="ARBA" id="ARBA00023163"/>
    </source>
</evidence>
<feature type="compositionally biased region" description="Low complexity" evidence="6">
    <location>
        <begin position="164"/>
        <end position="184"/>
    </location>
</feature>
<dbReference type="GO" id="GO:0000792">
    <property type="term" value="C:heterochromatin"/>
    <property type="evidence" value="ECO:0007669"/>
    <property type="project" value="TreeGrafter"/>
</dbReference>
<protein>
    <submittedName>
        <fullName evidence="8">Chromobox 2</fullName>
    </submittedName>
</protein>
<keyword evidence="3" id="KW-0805">Transcription regulation</keyword>
<dbReference type="InterPro" id="IPR033773">
    <property type="entry name" value="CBX7_C"/>
</dbReference>
<evidence type="ECO:0000256" key="6">
    <source>
        <dbReference type="SAM" id="MobiDB-lite"/>
    </source>
</evidence>
<feature type="compositionally biased region" description="Basic and acidic residues" evidence="6">
    <location>
        <begin position="370"/>
        <end position="379"/>
    </location>
</feature>
<keyword evidence="2" id="KW-0678">Repressor</keyword>
<feature type="compositionally biased region" description="Low complexity" evidence="6">
    <location>
        <begin position="401"/>
        <end position="417"/>
    </location>
</feature>
<dbReference type="InterPro" id="IPR000953">
    <property type="entry name" value="Chromo/chromo_shadow_dom"/>
</dbReference>
<sequence length="838" mass="87450">MPVKHRARRSTPTAAVRRPLPLPCPPRGAGPRRAPWRGPARPGSARLGGGEAIPDRALPGREPAGWHRGTDGPAGRPPPPPRRPLFARRAVRNHDLGSGTDRGLRGGCVPVPRGCPAPLCPRPRRGPEPVAEPGRDRDARGGTAPAPRRHRADTGRDRAGSRLSPGCAGSPAAAPHRAGRAGPCPAEPALPHTPPAGPAPRGTKRRAAALRARTGPNRAGPNRASPCPLSPPRAVTARPPLPIGRRGIWGAPPFPPRRGRARRIVPGGARGWGGGGARGRRRGRARGLPLCVRACGAAAGAGAGAGPAGAMEELSSVGEQVFAAECILSKRLRKGKLEYLVKWRGWSSKHNSWEPEENILDPRLLLAFQKKEHEKEVQNRKRGKRPRGRPRKHVEPEMPSKSKSSSSSSSTSSSSSSSDEEDESDLEAKRGPRSRETHPVPQKKAQILVAKPEMKDTSRKKRGRKPLPPEQKAARRTVNLTKVLKTSRKEVGGSTKLMGKLQPQHSTQGSGMAVLKEAPGTLAGLSSGGSSAENLPNMMKSGSTSPNRAISWQSSIVHYMNRMSQNQSSAETSPLSRLALKSQASNKSGLGLDLKMRNQKGSGELGLTMQGAKAAKVPSGGAGGDQKSGFAAGAQMLHNGSKTPASSAVPGSQLASSQELNLQALNLQSVKNGQNAAGGSSLPRHACSALSKSAGAAASAGAAITKGGGAGAGSNAASVGDSSKSEKQAHRAVTGERDSAKGGTASTQEGHGAPESRKPAALSEVSTGEETSSDSDRDSASFPGVGQNMSVSIQTSQDWKPTRSLIEHVFVTDVTANLITVTVKESPTSVGFFNLRQY</sequence>
<proteinExistence type="predicted"/>
<dbReference type="PROSITE" id="PS50013">
    <property type="entry name" value="CHROMO_2"/>
    <property type="match status" value="1"/>
</dbReference>
<feature type="compositionally biased region" description="Pro residues" evidence="6">
    <location>
        <begin position="185"/>
        <end position="198"/>
    </location>
</feature>
<reference evidence="8" key="1">
    <citation type="submission" date="2025-08" db="UniProtKB">
        <authorList>
            <consortium name="Ensembl"/>
        </authorList>
    </citation>
    <scope>IDENTIFICATION</scope>
</reference>
<dbReference type="SMART" id="SM00298">
    <property type="entry name" value="CHROMO"/>
    <property type="match status" value="1"/>
</dbReference>
<dbReference type="SUPFAM" id="SSF54160">
    <property type="entry name" value="Chromo domain-like"/>
    <property type="match status" value="1"/>
</dbReference>
<keyword evidence="5" id="KW-0539">Nucleus</keyword>
<evidence type="ECO:0000313" key="8">
    <source>
        <dbReference type="Ensembl" id="ENSABRP00000013464.1"/>
    </source>
</evidence>
<dbReference type="InterPro" id="IPR042796">
    <property type="entry name" value="CBX2"/>
</dbReference>
<comment type="subcellular location">
    <subcellularLocation>
        <location evidence="1">Nucleus</location>
    </subcellularLocation>
</comment>
<evidence type="ECO:0000256" key="1">
    <source>
        <dbReference type="ARBA" id="ARBA00004123"/>
    </source>
</evidence>
<evidence type="ECO:0000313" key="9">
    <source>
        <dbReference type="Proteomes" id="UP000694426"/>
    </source>
</evidence>
<name>A0A8B9C4M9_9AVES</name>
<feature type="region of interest" description="Disordered" evidence="6">
    <location>
        <begin position="1"/>
        <end position="282"/>
    </location>
</feature>
<feature type="compositionally biased region" description="Polar residues" evidence="6">
    <location>
        <begin position="638"/>
        <end position="656"/>
    </location>
</feature>
<dbReference type="Pfam" id="PF00385">
    <property type="entry name" value="Chromo"/>
    <property type="match status" value="1"/>
</dbReference>
<dbReference type="PANTHER" id="PTHR46860:SF1">
    <property type="entry name" value="CHROMOBOX PROTEIN HOMOLOG 2"/>
    <property type="match status" value="1"/>
</dbReference>
<dbReference type="Gene3D" id="2.40.50.40">
    <property type="match status" value="1"/>
</dbReference>
<dbReference type="GeneTree" id="ENSGT00940000158816"/>
<dbReference type="PANTHER" id="PTHR46860">
    <property type="entry name" value="CHROMOBOX PROTEIN HOMOLOG 2"/>
    <property type="match status" value="1"/>
</dbReference>
<dbReference type="Ensembl" id="ENSABRT00000019216.1">
    <property type="protein sequence ID" value="ENSABRP00000013464.1"/>
    <property type="gene ID" value="ENSABRG00000011951.1"/>
</dbReference>
<feature type="compositionally biased region" description="Basic and acidic residues" evidence="6">
    <location>
        <begin position="426"/>
        <end position="438"/>
    </location>
</feature>
<feature type="compositionally biased region" description="Low complexity" evidence="6">
    <location>
        <begin position="29"/>
        <end position="45"/>
    </location>
</feature>
<keyword evidence="4" id="KW-0804">Transcription</keyword>
<organism evidence="8 9">
    <name type="scientific">Anser brachyrhynchus</name>
    <name type="common">Pink-footed goose</name>
    <dbReference type="NCBI Taxonomy" id="132585"/>
    <lineage>
        <taxon>Eukaryota</taxon>
        <taxon>Metazoa</taxon>
        <taxon>Chordata</taxon>
        <taxon>Craniata</taxon>
        <taxon>Vertebrata</taxon>
        <taxon>Euteleostomi</taxon>
        <taxon>Archelosauria</taxon>
        <taxon>Archosauria</taxon>
        <taxon>Dinosauria</taxon>
        <taxon>Saurischia</taxon>
        <taxon>Theropoda</taxon>
        <taxon>Coelurosauria</taxon>
        <taxon>Aves</taxon>
        <taxon>Neognathae</taxon>
        <taxon>Galloanserae</taxon>
        <taxon>Anseriformes</taxon>
        <taxon>Anatidae</taxon>
        <taxon>Anserinae</taxon>
        <taxon>Anser</taxon>
    </lineage>
</organism>
<accession>A0A8B9C4M9</accession>
<dbReference type="PROSITE" id="PS00598">
    <property type="entry name" value="CHROMO_1"/>
    <property type="match status" value="1"/>
</dbReference>
<feature type="region of interest" description="Disordered" evidence="6">
    <location>
        <begin position="672"/>
        <end position="693"/>
    </location>
</feature>
<feature type="compositionally biased region" description="Low complexity" evidence="6">
    <location>
        <begin position="713"/>
        <end position="722"/>
    </location>
</feature>
<feature type="domain" description="Chromo" evidence="7">
    <location>
        <begin position="322"/>
        <end position="380"/>
    </location>
</feature>
<dbReference type="GO" id="GO:0000122">
    <property type="term" value="P:negative regulation of transcription by RNA polymerase II"/>
    <property type="evidence" value="ECO:0007669"/>
    <property type="project" value="TreeGrafter"/>
</dbReference>
<dbReference type="InterPro" id="IPR023780">
    <property type="entry name" value="Chromo_domain"/>
</dbReference>